<proteinExistence type="predicted"/>
<evidence type="ECO:0000313" key="1">
    <source>
        <dbReference type="EMBL" id="MDQ0323142.1"/>
    </source>
</evidence>
<dbReference type="EMBL" id="JAUSVF010000003">
    <property type="protein sequence ID" value="MDQ0323142.1"/>
    <property type="molecule type" value="Genomic_DNA"/>
</dbReference>
<reference evidence="1 2" key="1">
    <citation type="submission" date="2023-07" db="EMBL/GenBank/DDBJ databases">
        <title>Genomic Encyclopedia of Type Strains, Phase IV (KMG-IV): sequencing the most valuable type-strain genomes for metagenomic binning, comparative biology and taxonomic classification.</title>
        <authorList>
            <person name="Goeker M."/>
        </authorList>
    </citation>
    <scope>NUCLEOTIDE SEQUENCE [LARGE SCALE GENOMIC DNA]</scope>
    <source>
        <strain evidence="1 2">DSM 1112</strain>
    </source>
</reference>
<evidence type="ECO:0008006" key="3">
    <source>
        <dbReference type="Google" id="ProtNLM"/>
    </source>
</evidence>
<evidence type="ECO:0000313" key="2">
    <source>
        <dbReference type="Proteomes" id="UP001230207"/>
    </source>
</evidence>
<name>A0ABU0BY04_9HYPH</name>
<dbReference type="Proteomes" id="UP001230207">
    <property type="component" value="Unassembled WGS sequence"/>
</dbReference>
<gene>
    <name evidence="1" type="ORF">QO002_005348</name>
</gene>
<protein>
    <recommendedName>
        <fullName evidence="3">Transposase</fullName>
    </recommendedName>
</protein>
<keyword evidence="2" id="KW-1185">Reference proteome</keyword>
<dbReference type="RefSeq" id="WP_307235507.1">
    <property type="nucleotide sequence ID" value="NZ_JAUSVF010000003.1"/>
</dbReference>
<sequence length="66" mass="7387">MTISILSTDVGKNSCSVVGIDDKRAVIVRRTMRRQTLIEFATRCRRVSLLWTRVAALTTLVGYSSL</sequence>
<organism evidence="1 2">
    <name type="scientific">Pararhizobium capsulatum DSM 1112</name>
    <dbReference type="NCBI Taxonomy" id="1121113"/>
    <lineage>
        <taxon>Bacteria</taxon>
        <taxon>Pseudomonadati</taxon>
        <taxon>Pseudomonadota</taxon>
        <taxon>Alphaproteobacteria</taxon>
        <taxon>Hyphomicrobiales</taxon>
        <taxon>Rhizobiaceae</taxon>
        <taxon>Rhizobium/Agrobacterium group</taxon>
        <taxon>Pararhizobium</taxon>
    </lineage>
</organism>
<comment type="caution">
    <text evidence="1">The sequence shown here is derived from an EMBL/GenBank/DDBJ whole genome shotgun (WGS) entry which is preliminary data.</text>
</comment>
<accession>A0ABU0BY04</accession>